<proteinExistence type="inferred from homology"/>
<dbReference type="STRING" id="206665.SAMN04488516_101419"/>
<keyword evidence="4" id="KW-1185">Reference proteome</keyword>
<sequence>MFVLSNLLQALASVIDTLLTLYFWVVIISALLSWVNPDPYNPIVRILHNLTEPVFYRVRKWLPFTYIGGLDLSPIVVLLVIQFLKVFLVKTLFQISVSIAMP</sequence>
<evidence type="ECO:0000313" key="4">
    <source>
        <dbReference type="Proteomes" id="UP000199602"/>
    </source>
</evidence>
<keyword evidence="2" id="KW-0472">Membrane</keyword>
<dbReference type="Pfam" id="PF02325">
    <property type="entry name" value="CCB3_YggT"/>
    <property type="match status" value="1"/>
</dbReference>
<dbReference type="EMBL" id="FNIN01000001">
    <property type="protein sequence ID" value="SDN33028.1"/>
    <property type="molecule type" value="Genomic_DNA"/>
</dbReference>
<evidence type="ECO:0000256" key="1">
    <source>
        <dbReference type="ARBA" id="ARBA00010894"/>
    </source>
</evidence>
<dbReference type="AlphaFoldDB" id="A0A1H0AHE7"/>
<organism evidence="3 4">
    <name type="scientific">Desulfonauticus submarinus</name>
    <dbReference type="NCBI Taxonomy" id="206665"/>
    <lineage>
        <taxon>Bacteria</taxon>
        <taxon>Pseudomonadati</taxon>
        <taxon>Thermodesulfobacteriota</taxon>
        <taxon>Desulfovibrionia</taxon>
        <taxon>Desulfovibrionales</taxon>
        <taxon>Desulfonauticaceae</taxon>
        <taxon>Desulfonauticus</taxon>
    </lineage>
</organism>
<dbReference type="InterPro" id="IPR003425">
    <property type="entry name" value="CCB3/YggT"/>
</dbReference>
<dbReference type="PANTHER" id="PTHR33219:SF14">
    <property type="entry name" value="PROTEIN COFACTOR ASSEMBLY OF COMPLEX C SUBUNIT B CCB3, CHLOROPLASTIC-RELATED"/>
    <property type="match status" value="1"/>
</dbReference>
<evidence type="ECO:0000256" key="2">
    <source>
        <dbReference type="SAM" id="Phobius"/>
    </source>
</evidence>
<dbReference type="Proteomes" id="UP000199602">
    <property type="component" value="Unassembled WGS sequence"/>
</dbReference>
<comment type="similarity">
    <text evidence="1">Belongs to the YggT family.</text>
</comment>
<feature type="transmembrane region" description="Helical" evidence="2">
    <location>
        <begin position="64"/>
        <end position="84"/>
    </location>
</feature>
<gene>
    <name evidence="3" type="ORF">SAMN04488516_101419</name>
</gene>
<dbReference type="OrthoDB" id="47652at2"/>
<dbReference type="GO" id="GO:0016020">
    <property type="term" value="C:membrane"/>
    <property type="evidence" value="ECO:0007669"/>
    <property type="project" value="InterPro"/>
</dbReference>
<dbReference type="RefSeq" id="WP_092062636.1">
    <property type="nucleotide sequence ID" value="NZ_FNIN01000001.1"/>
</dbReference>
<evidence type="ECO:0000313" key="3">
    <source>
        <dbReference type="EMBL" id="SDN33028.1"/>
    </source>
</evidence>
<name>A0A1H0AHE7_9BACT</name>
<protein>
    <submittedName>
        <fullName evidence="3">YggT family protein</fullName>
    </submittedName>
</protein>
<keyword evidence="2" id="KW-0812">Transmembrane</keyword>
<feature type="transmembrane region" description="Helical" evidence="2">
    <location>
        <begin position="7"/>
        <end position="32"/>
    </location>
</feature>
<reference evidence="3 4" key="1">
    <citation type="submission" date="2016-10" db="EMBL/GenBank/DDBJ databases">
        <authorList>
            <person name="de Groot N.N."/>
        </authorList>
    </citation>
    <scope>NUCLEOTIDE SEQUENCE [LARGE SCALE GENOMIC DNA]</scope>
    <source>
        <strain evidence="3 4">DSM 15269</strain>
    </source>
</reference>
<keyword evidence="2" id="KW-1133">Transmembrane helix</keyword>
<accession>A0A1H0AHE7</accession>
<dbReference type="PANTHER" id="PTHR33219">
    <property type="entry name" value="YLMG HOMOLOG PROTEIN 2, CHLOROPLASTIC"/>
    <property type="match status" value="1"/>
</dbReference>